<gene>
    <name evidence="2" type="ORF">A0H81_00878</name>
</gene>
<reference evidence="2 3" key="1">
    <citation type="submission" date="2016-03" db="EMBL/GenBank/DDBJ databases">
        <title>Whole genome sequencing of Grifola frondosa 9006-11.</title>
        <authorList>
            <person name="Min B."/>
            <person name="Park H."/>
            <person name="Kim J.-G."/>
            <person name="Cho H."/>
            <person name="Oh Y.-L."/>
            <person name="Kong W.-S."/>
            <person name="Choi I.-G."/>
        </authorList>
    </citation>
    <scope>NUCLEOTIDE SEQUENCE [LARGE SCALE GENOMIC DNA]</scope>
    <source>
        <strain evidence="2 3">9006-11</strain>
    </source>
</reference>
<evidence type="ECO:0000256" key="1">
    <source>
        <dbReference type="SAM" id="MobiDB-lite"/>
    </source>
</evidence>
<dbReference type="EMBL" id="LUGG01000001">
    <property type="protein sequence ID" value="OBZ78736.1"/>
    <property type="molecule type" value="Genomic_DNA"/>
</dbReference>
<evidence type="ECO:0000313" key="2">
    <source>
        <dbReference type="EMBL" id="OBZ78736.1"/>
    </source>
</evidence>
<organism evidence="2 3">
    <name type="scientific">Grifola frondosa</name>
    <name type="common">Maitake</name>
    <name type="synonym">Polyporus frondosus</name>
    <dbReference type="NCBI Taxonomy" id="5627"/>
    <lineage>
        <taxon>Eukaryota</taxon>
        <taxon>Fungi</taxon>
        <taxon>Dikarya</taxon>
        <taxon>Basidiomycota</taxon>
        <taxon>Agaricomycotina</taxon>
        <taxon>Agaricomycetes</taxon>
        <taxon>Polyporales</taxon>
        <taxon>Grifolaceae</taxon>
        <taxon>Grifola</taxon>
    </lineage>
</organism>
<dbReference type="OrthoDB" id="2333993at2759"/>
<comment type="caution">
    <text evidence="2">The sequence shown here is derived from an EMBL/GenBank/DDBJ whole genome shotgun (WGS) entry which is preliminary data.</text>
</comment>
<protein>
    <submittedName>
        <fullName evidence="2">Uncharacterized protein</fullName>
    </submittedName>
</protein>
<proteinExistence type="predicted"/>
<evidence type="ECO:0000313" key="3">
    <source>
        <dbReference type="Proteomes" id="UP000092993"/>
    </source>
</evidence>
<accession>A0A1C7MQQ2</accession>
<dbReference type="AlphaFoldDB" id="A0A1C7MQQ2"/>
<sequence length="102" mass="11322">MDPTPGDSDAIFIHPPFTDFPEAHRFKEGLTYNIMAQHRNWFLDTGDFISPANDKPNAVNYPPSWSRLEAGVLRRKGNSKTAGLRVRNPDFGAPSADVPTPV</sequence>
<keyword evidence="3" id="KW-1185">Reference proteome</keyword>
<name>A0A1C7MQQ2_GRIFR</name>
<feature type="region of interest" description="Disordered" evidence="1">
    <location>
        <begin position="76"/>
        <end position="102"/>
    </location>
</feature>
<dbReference type="Proteomes" id="UP000092993">
    <property type="component" value="Unassembled WGS sequence"/>
</dbReference>